<evidence type="ECO:0000313" key="2">
    <source>
        <dbReference type="Proteomes" id="UP000316476"/>
    </source>
</evidence>
<dbReference type="AlphaFoldDB" id="A0A5C6FHJ9"/>
<dbReference type="InterPro" id="IPR029063">
    <property type="entry name" value="SAM-dependent_MTases_sf"/>
</dbReference>
<accession>A0A5C6FHJ9</accession>
<evidence type="ECO:0000313" key="1">
    <source>
        <dbReference type="EMBL" id="TWU61036.1"/>
    </source>
</evidence>
<proteinExistence type="predicted"/>
<protein>
    <submittedName>
        <fullName evidence="1">Uncharacterized protein</fullName>
    </submittedName>
</protein>
<dbReference type="Gene3D" id="3.40.50.150">
    <property type="entry name" value="Vaccinia Virus protein VP39"/>
    <property type="match status" value="1"/>
</dbReference>
<gene>
    <name evidence="1" type="ORF">V7x_53480</name>
</gene>
<organism evidence="1 2">
    <name type="scientific">Crateriforma conspicua</name>
    <dbReference type="NCBI Taxonomy" id="2527996"/>
    <lineage>
        <taxon>Bacteria</taxon>
        <taxon>Pseudomonadati</taxon>
        <taxon>Planctomycetota</taxon>
        <taxon>Planctomycetia</taxon>
        <taxon>Planctomycetales</taxon>
        <taxon>Planctomycetaceae</taxon>
        <taxon>Crateriforma</taxon>
    </lineage>
</organism>
<reference evidence="1 2" key="1">
    <citation type="submission" date="2019-02" db="EMBL/GenBank/DDBJ databases">
        <title>Deep-cultivation of Planctomycetes and their phenomic and genomic characterization uncovers novel biology.</title>
        <authorList>
            <person name="Wiegand S."/>
            <person name="Jogler M."/>
            <person name="Boedeker C."/>
            <person name="Pinto D."/>
            <person name="Vollmers J."/>
            <person name="Rivas-Marin E."/>
            <person name="Kohn T."/>
            <person name="Peeters S.H."/>
            <person name="Heuer A."/>
            <person name="Rast P."/>
            <person name="Oberbeckmann S."/>
            <person name="Bunk B."/>
            <person name="Jeske O."/>
            <person name="Meyerdierks A."/>
            <person name="Storesund J.E."/>
            <person name="Kallscheuer N."/>
            <person name="Luecker S."/>
            <person name="Lage O.M."/>
            <person name="Pohl T."/>
            <person name="Merkel B.J."/>
            <person name="Hornburger P."/>
            <person name="Mueller R.-W."/>
            <person name="Bruemmer F."/>
            <person name="Labrenz M."/>
            <person name="Spormann A.M."/>
            <person name="Op Den Camp H."/>
            <person name="Overmann J."/>
            <person name="Amann R."/>
            <person name="Jetten M.S.M."/>
            <person name="Mascher T."/>
            <person name="Medema M.H."/>
            <person name="Devos D.P."/>
            <person name="Kaster A.-K."/>
            <person name="Ovreas L."/>
            <person name="Rohde M."/>
            <person name="Galperin M.Y."/>
            <person name="Jogler C."/>
        </authorList>
    </citation>
    <scope>NUCLEOTIDE SEQUENCE [LARGE SCALE GENOMIC DNA]</scope>
    <source>
        <strain evidence="1 2">V7</strain>
    </source>
</reference>
<dbReference type="EMBL" id="SJPZ01000003">
    <property type="protein sequence ID" value="TWU61036.1"/>
    <property type="molecule type" value="Genomic_DNA"/>
</dbReference>
<name>A0A5C6FHJ9_9PLAN</name>
<sequence>MEPSLEGYRGEESEYPVGFWNARRLPTDDGRRRPRIGNPESAMLIPIDLPRRWDERPLPAEIRLAITAARQRIETFQDCWDRDAIEQFVAADYEAVYQTLAWVKESQPLPGNRFCEWGCGFAVVACLATELGFDSIGIETEPDLIRQGRDTLADWFDPPALGPELVAGNFLPPGTECLADDPTLPSLGHHSDSAYEILGLDLDDFAVVYSYPWPGENDYHCDVFDARATVGAIHIQFAGPHDVRVYRKSGARR</sequence>
<dbReference type="Proteomes" id="UP000316476">
    <property type="component" value="Unassembled WGS sequence"/>
</dbReference>
<dbReference type="SUPFAM" id="SSF53335">
    <property type="entry name" value="S-adenosyl-L-methionine-dependent methyltransferases"/>
    <property type="match status" value="1"/>
</dbReference>
<comment type="caution">
    <text evidence="1">The sequence shown here is derived from an EMBL/GenBank/DDBJ whole genome shotgun (WGS) entry which is preliminary data.</text>
</comment>